<proteinExistence type="predicted"/>
<dbReference type="EMBL" id="CM041538">
    <property type="protein sequence ID" value="KAI3368100.1"/>
    <property type="molecule type" value="Genomic_DNA"/>
</dbReference>
<comment type="caution">
    <text evidence="1">The sequence shown here is derived from an EMBL/GenBank/DDBJ whole genome shotgun (WGS) entry which is preliminary data.</text>
</comment>
<evidence type="ECO:0000313" key="1">
    <source>
        <dbReference type="EMBL" id="KAI3368100.1"/>
    </source>
</evidence>
<sequence length="126" mass="13386">MSHQGGSLGEDPGHAGETMSLGWPGNASGSPREELEEVSGVWGEGSLGISAQTAASATQIDNNGDFDFGFEIRVEEAEKEGEVPCPSWEPPAPCNLFIHTWVRVLGFPGHPKHPMPEPPQLTPLDA</sequence>
<dbReference type="Proteomes" id="UP000831701">
    <property type="component" value="Chromosome 8"/>
</dbReference>
<evidence type="ECO:0000313" key="2">
    <source>
        <dbReference type="Proteomes" id="UP000831701"/>
    </source>
</evidence>
<keyword evidence="2" id="KW-1185">Reference proteome</keyword>
<protein>
    <submittedName>
        <fullName evidence="1">Uncharacterized protein</fullName>
    </submittedName>
</protein>
<gene>
    <name evidence="1" type="ORF">L3Q82_007803</name>
</gene>
<organism evidence="1 2">
    <name type="scientific">Scortum barcoo</name>
    <name type="common">barcoo grunter</name>
    <dbReference type="NCBI Taxonomy" id="214431"/>
    <lineage>
        <taxon>Eukaryota</taxon>
        <taxon>Metazoa</taxon>
        <taxon>Chordata</taxon>
        <taxon>Craniata</taxon>
        <taxon>Vertebrata</taxon>
        <taxon>Euteleostomi</taxon>
        <taxon>Actinopterygii</taxon>
        <taxon>Neopterygii</taxon>
        <taxon>Teleostei</taxon>
        <taxon>Neoteleostei</taxon>
        <taxon>Acanthomorphata</taxon>
        <taxon>Eupercaria</taxon>
        <taxon>Centrarchiformes</taxon>
        <taxon>Terapontoidei</taxon>
        <taxon>Terapontidae</taxon>
        <taxon>Scortum</taxon>
    </lineage>
</organism>
<reference evidence="1" key="1">
    <citation type="submission" date="2022-04" db="EMBL/GenBank/DDBJ databases">
        <title>Jade perch genome.</title>
        <authorList>
            <person name="Chao B."/>
        </authorList>
    </citation>
    <scope>NUCLEOTIDE SEQUENCE</scope>
    <source>
        <strain evidence="1">CB-2022</strain>
    </source>
</reference>
<accession>A0ACB8WK48</accession>
<name>A0ACB8WK48_9TELE</name>